<sequence length="1071" mass="116559">MAGHSTSHLLISISCLIGQRKLNRPIHQKPGANVPREDYDEIEELDDFEEVEEIDEFEDDFEEVEEVEAVEEVDDVKDVSEEKGRRHLRRGRMAEFSDKLAGGAVRPGEESVKKSPFVMTMWITLIGLALLAIIFMVMIMSEGERRSFDAAMAKLKEQAFPEAESRLMTHLQAYAGGTYEDEARIALHKARVQKYSKATNYSAPQVKDGVAELNDFIRVCRDLTGFADEKENVRRYAERLARVGALVAEDQKSAEALENSREATAILEAYYKPEDVPLALANDLRDLQRKAEAAILKAGKLNEFMTEIKTKLDVGDTFGALESRQALIDRYDSLTDDADVSKILADILTKEKAQTTQEDLGQDAVTEDIPTSGIPAATLSLRTQATVDAVSRGTRVFGVGLDSCFGLDAETGEPLWKRSVGKNAPFAPVRVDASQPALLVYHTDLNQLMLLEQASGKLIWRQTIPSRPSGPPLIFQQQIFITTASGELWRLSVDNGKAISRVVFNQPVVGPPTLTRDQKYLVIPGDQSVVYTLTVNPFECVAVSYVEHRLGSVEAPMLTLGKLLLLCDNDEANVARLRVLDMNEGTGEVTVRRTTDPITVLGQIRDPGLLRGTELFIPSTPQRVTAFSVNDSPDADPPLSRIGSNQLENASPAPVHLLAGPQGQLWMASEALRKFRVRTNAVELETASAANGVHRQPIQFLDQNVYVTTNEPYSSSVFFSKVDPQAMEGRWRTVVGTHVVAAGPTNENQSLLAVSDFGDVFRVPMQTIKAGGFVLDQVSRHSLPDKLKEQVGGLALNDGRLASFCGGDEPAVWTFAPSGQLEQRWPLSGAPQTQPVSLSDGIVVAMSGRLQMTANSSGARVQDFQAAQGVEKQTNWKSLVALNENQVLAITSDNVAMRVEYRASPRPHLTHISDTPLQQSVDLRPTSAGDLLVACTSEGNLQAMATTTLEVLGEASLGAVASASPFVSGDRIFVEVARRELKVFGRSPDLPVTATIPLNGRFLVGPPLDVGGGFIACLSDGDVLLLDKDGNPTDKKISLAQDAQKGPIAVGSSIIVIGLDGSLYSIEDLLK</sequence>
<keyword evidence="1" id="KW-0472">Membrane</keyword>
<dbReference type="InterPro" id="IPR011047">
    <property type="entry name" value="Quinoprotein_ADH-like_sf"/>
</dbReference>
<dbReference type="InterPro" id="IPR002372">
    <property type="entry name" value="PQQ_rpt_dom"/>
</dbReference>
<dbReference type="AlphaFoldDB" id="A0A1P8WBM4"/>
<dbReference type="InterPro" id="IPR015943">
    <property type="entry name" value="WD40/YVTN_repeat-like_dom_sf"/>
</dbReference>
<feature type="domain" description="Pyrrolo-quinoline quinone repeat" evidence="2">
    <location>
        <begin position="407"/>
        <end position="498"/>
    </location>
</feature>
<dbReference type="Proteomes" id="UP000187735">
    <property type="component" value="Chromosome"/>
</dbReference>
<reference evidence="3 4" key="1">
    <citation type="journal article" date="2016" name="Front. Microbiol.">
        <title>Fuerstia marisgermanicae gen. nov., sp. nov., an Unusual Member of the Phylum Planctomycetes from the German Wadden Sea.</title>
        <authorList>
            <person name="Kohn T."/>
            <person name="Heuer A."/>
            <person name="Jogler M."/>
            <person name="Vollmers J."/>
            <person name="Boedeker C."/>
            <person name="Bunk B."/>
            <person name="Rast P."/>
            <person name="Borchert D."/>
            <person name="Glockner I."/>
            <person name="Freese H.M."/>
            <person name="Klenk H.P."/>
            <person name="Overmann J."/>
            <person name="Kaster A.K."/>
            <person name="Rohde M."/>
            <person name="Wiegand S."/>
            <person name="Jogler C."/>
        </authorList>
    </citation>
    <scope>NUCLEOTIDE SEQUENCE [LARGE SCALE GENOMIC DNA]</scope>
    <source>
        <strain evidence="3 4">NH11</strain>
    </source>
</reference>
<evidence type="ECO:0000259" key="2">
    <source>
        <dbReference type="Pfam" id="PF13360"/>
    </source>
</evidence>
<keyword evidence="1" id="KW-1133">Transmembrane helix</keyword>
<keyword evidence="4" id="KW-1185">Reference proteome</keyword>
<dbReference type="PANTHER" id="PTHR34512">
    <property type="entry name" value="CELL SURFACE PROTEIN"/>
    <property type="match status" value="1"/>
</dbReference>
<dbReference type="Pfam" id="PF13360">
    <property type="entry name" value="PQQ_2"/>
    <property type="match status" value="1"/>
</dbReference>
<dbReference type="SUPFAM" id="SSF50998">
    <property type="entry name" value="Quinoprotein alcohol dehydrogenase-like"/>
    <property type="match status" value="2"/>
</dbReference>
<keyword evidence="3" id="KW-0449">Lipoprotein</keyword>
<accession>A0A1P8WBM4</accession>
<dbReference type="KEGG" id="fmr:Fuma_01011"/>
<proteinExistence type="predicted"/>
<dbReference type="Gene3D" id="2.130.10.10">
    <property type="entry name" value="YVTN repeat-like/Quinoprotein amine dehydrogenase"/>
    <property type="match status" value="2"/>
</dbReference>
<dbReference type="EMBL" id="CP017641">
    <property type="protein sequence ID" value="APZ91423.1"/>
    <property type="molecule type" value="Genomic_DNA"/>
</dbReference>
<dbReference type="STRING" id="1891926.Fuma_01011"/>
<name>A0A1P8WBM4_9PLAN</name>
<protein>
    <submittedName>
        <fullName evidence="3">Outer membrane assembly lipoprotein</fullName>
    </submittedName>
</protein>
<keyword evidence="1" id="KW-0812">Transmembrane</keyword>
<evidence type="ECO:0000313" key="3">
    <source>
        <dbReference type="EMBL" id="APZ91423.1"/>
    </source>
</evidence>
<gene>
    <name evidence="3" type="ORF">Fuma_01011</name>
</gene>
<evidence type="ECO:0000256" key="1">
    <source>
        <dbReference type="SAM" id="Phobius"/>
    </source>
</evidence>
<dbReference type="PANTHER" id="PTHR34512:SF30">
    <property type="entry name" value="OUTER MEMBRANE PROTEIN ASSEMBLY FACTOR BAMB"/>
    <property type="match status" value="1"/>
</dbReference>
<evidence type="ECO:0000313" key="4">
    <source>
        <dbReference type="Proteomes" id="UP000187735"/>
    </source>
</evidence>
<organism evidence="3 4">
    <name type="scientific">Fuerstiella marisgermanici</name>
    <dbReference type="NCBI Taxonomy" id="1891926"/>
    <lineage>
        <taxon>Bacteria</taxon>
        <taxon>Pseudomonadati</taxon>
        <taxon>Planctomycetota</taxon>
        <taxon>Planctomycetia</taxon>
        <taxon>Planctomycetales</taxon>
        <taxon>Planctomycetaceae</taxon>
        <taxon>Fuerstiella</taxon>
    </lineage>
</organism>
<feature type="transmembrane region" description="Helical" evidence="1">
    <location>
        <begin position="117"/>
        <end position="140"/>
    </location>
</feature>